<dbReference type="RefSeq" id="WP_124398428.1">
    <property type="nucleotide sequence ID" value="NZ_BHZE01000021.1"/>
</dbReference>
<protein>
    <submittedName>
        <fullName evidence="7">Aspartate aminotransferase family protein</fullName>
    </submittedName>
</protein>
<comment type="similarity">
    <text evidence="4">Belongs to the group II decarboxylase family. Sphingosine-1-phosphate lyase subfamily.</text>
</comment>
<evidence type="ECO:0000256" key="5">
    <source>
        <dbReference type="PIRSR" id="PIRSR602129-50"/>
    </source>
</evidence>
<dbReference type="GO" id="GO:0008483">
    <property type="term" value="F:transaminase activity"/>
    <property type="evidence" value="ECO:0007669"/>
    <property type="project" value="UniProtKB-KW"/>
</dbReference>
<dbReference type="InterPro" id="IPR050477">
    <property type="entry name" value="GrpII_AminoAcid_Decarb"/>
</dbReference>
<evidence type="ECO:0000256" key="3">
    <source>
        <dbReference type="ARBA" id="ARBA00023239"/>
    </source>
</evidence>
<dbReference type="Proteomes" id="UP000286715">
    <property type="component" value="Unassembled WGS sequence"/>
</dbReference>
<dbReference type="Pfam" id="PF00282">
    <property type="entry name" value="Pyridoxal_deC"/>
    <property type="match status" value="1"/>
</dbReference>
<dbReference type="InterPro" id="IPR002129">
    <property type="entry name" value="PyrdxlP-dep_de-COase"/>
</dbReference>
<keyword evidence="2 5" id="KW-0663">Pyridoxal phosphate</keyword>
<dbReference type="Gene3D" id="3.90.1150.10">
    <property type="entry name" value="Aspartate Aminotransferase, domain 1"/>
    <property type="match status" value="1"/>
</dbReference>
<dbReference type="InterPro" id="IPR015421">
    <property type="entry name" value="PyrdxlP-dep_Trfase_major"/>
</dbReference>
<evidence type="ECO:0000256" key="2">
    <source>
        <dbReference type="ARBA" id="ARBA00022898"/>
    </source>
</evidence>
<reference evidence="7 8" key="1">
    <citation type="submission" date="2018-11" db="EMBL/GenBank/DDBJ databases">
        <title>Schleiferia aggregans sp. nov., a moderately thermophilic heterotrophic bacterium isolated from microbial mats at a terrestrial hot spring.</title>
        <authorList>
            <person name="Iino T."/>
            <person name="Ohkuma M."/>
            <person name="Haruta S."/>
        </authorList>
    </citation>
    <scope>NUCLEOTIDE SEQUENCE [LARGE SCALE GENOMIC DNA]</scope>
    <source>
        <strain evidence="7 8">LA</strain>
    </source>
</reference>
<organism evidence="7 8">
    <name type="scientific">Thermaurantimonas aggregans</name>
    <dbReference type="NCBI Taxonomy" id="2173829"/>
    <lineage>
        <taxon>Bacteria</taxon>
        <taxon>Pseudomonadati</taxon>
        <taxon>Bacteroidota</taxon>
        <taxon>Flavobacteriia</taxon>
        <taxon>Flavobacteriales</taxon>
        <taxon>Schleiferiaceae</taxon>
        <taxon>Thermaurantimonas</taxon>
    </lineage>
</organism>
<feature type="modified residue" description="N6-(pyridoxal phosphate)lysine" evidence="5">
    <location>
        <position position="241"/>
    </location>
</feature>
<evidence type="ECO:0000313" key="7">
    <source>
        <dbReference type="EMBL" id="GCD78369.1"/>
    </source>
</evidence>
<evidence type="ECO:0000256" key="4">
    <source>
        <dbReference type="ARBA" id="ARBA00038302"/>
    </source>
</evidence>
<evidence type="ECO:0000256" key="6">
    <source>
        <dbReference type="RuleBase" id="RU000382"/>
    </source>
</evidence>
<dbReference type="InterPro" id="IPR015424">
    <property type="entry name" value="PyrdxlP-dep_Trfase"/>
</dbReference>
<dbReference type="GO" id="GO:0030170">
    <property type="term" value="F:pyridoxal phosphate binding"/>
    <property type="evidence" value="ECO:0007669"/>
    <property type="project" value="InterPro"/>
</dbReference>
<keyword evidence="7" id="KW-0808">Transferase</keyword>
<dbReference type="SUPFAM" id="SSF53383">
    <property type="entry name" value="PLP-dependent transferases"/>
    <property type="match status" value="1"/>
</dbReference>
<comment type="cofactor">
    <cofactor evidence="1 5 6">
        <name>pyridoxal 5'-phosphate</name>
        <dbReference type="ChEBI" id="CHEBI:597326"/>
    </cofactor>
</comment>
<dbReference type="Gene3D" id="3.40.640.10">
    <property type="entry name" value="Type I PLP-dependent aspartate aminotransferase-like (Major domain)"/>
    <property type="match status" value="1"/>
</dbReference>
<name>A0A401XMX9_9FLAO</name>
<dbReference type="GO" id="GO:0016830">
    <property type="term" value="F:carbon-carbon lyase activity"/>
    <property type="evidence" value="ECO:0007669"/>
    <property type="project" value="InterPro"/>
</dbReference>
<dbReference type="PANTHER" id="PTHR42735:SF9">
    <property type="entry name" value="SPHINGOSINE-1-PHOSPHATE LYASE"/>
    <property type="match status" value="1"/>
</dbReference>
<dbReference type="InterPro" id="IPR015422">
    <property type="entry name" value="PyrdxlP-dep_Trfase_small"/>
</dbReference>
<keyword evidence="3 6" id="KW-0456">Lyase</keyword>
<keyword evidence="8" id="KW-1185">Reference proteome</keyword>
<dbReference type="AlphaFoldDB" id="A0A401XMX9"/>
<gene>
    <name evidence="7" type="ORF">JCM31826_18510</name>
</gene>
<comment type="caution">
    <text evidence="7">The sequence shown here is derived from an EMBL/GenBank/DDBJ whole genome shotgun (WGS) entry which is preliminary data.</text>
</comment>
<sequence>MAPDDTSDKIYRILQTLQSINKSDTDTDTGRLFAYAYDAGDSQIKELALDAYRMFADKNALDFTVFRSAVFFEKEISHRLKKWLNAPESAMGVFTAGGTESIMIAALSAREHFKKQGKAGTPEILAPHTIHPSMSKAAFYLGMHIRKIPVDNEGKVHVLQLLQAITENTALIALSAPNWTYGTVDPISEISAVAASKGIPVHVDACMGGMVLPFLRMNDHPVPAFDFQIPGVQSISVDFHKFGYAPKGASMVLFRTAEYAAGCMYVDAHSPGYVLVNRAALSTRSVGHLAATYAVLEFIGEEGYKLYANQISETFQLFKKTFEKLGFQIAIPSVPIVLTAFNPNADIANFALNMKKKGWVLHVLKKYGNDVIPASIHLTINPVHNRVIDEFTCDATQALEEDSGIYISEIQKNPQLFIQKLITGDLDAMLIPLVIDYVPDHMATEVIKQKVSDWFKS</sequence>
<proteinExistence type="inferred from homology"/>
<evidence type="ECO:0000313" key="8">
    <source>
        <dbReference type="Proteomes" id="UP000286715"/>
    </source>
</evidence>
<dbReference type="PANTHER" id="PTHR42735">
    <property type="match status" value="1"/>
</dbReference>
<dbReference type="GO" id="GO:0019752">
    <property type="term" value="P:carboxylic acid metabolic process"/>
    <property type="evidence" value="ECO:0007669"/>
    <property type="project" value="InterPro"/>
</dbReference>
<dbReference type="EMBL" id="BHZE01000021">
    <property type="protein sequence ID" value="GCD78369.1"/>
    <property type="molecule type" value="Genomic_DNA"/>
</dbReference>
<evidence type="ECO:0000256" key="1">
    <source>
        <dbReference type="ARBA" id="ARBA00001933"/>
    </source>
</evidence>
<accession>A0A401XMX9</accession>
<dbReference type="OrthoDB" id="9803665at2"/>
<keyword evidence="7" id="KW-0032">Aminotransferase</keyword>